<sequence length="294" mass="33971">MLEKLKALYGERLVASGSAPKHKALWFQTEEGETFGVLKEAVTDREKRLLFALFRPFSEPYPSELTPREKEWHRYFFENAPLENPQNAQFVQGHFFKMKHSPEERYAIKEAVSGFFERPLVVWYNLHEALIIHEDPSPSLSKQQLAELADALTSDFLADPVFFSGQLHHINASLREKIGFEKQMFQHILTNHDHGSVSSFYQFLPSFITAKPGKITTGPFSDLVKDALSDHETAQTIKTYMKCNLNASLTAKRLFIHRNSLQYRIDRFIEKTAIDIRQFEEACAVYMIMNVLAH</sequence>
<dbReference type="Proteomes" id="UP000036168">
    <property type="component" value="Unassembled WGS sequence"/>
</dbReference>
<dbReference type="PATRIC" id="fig|1664069.3.peg.58"/>
<feature type="domain" description="PucR C-terminal helix-turn-helix" evidence="1">
    <location>
        <begin position="235"/>
        <end position="289"/>
    </location>
</feature>
<name>A0A0J6F0G5_9BACI</name>
<dbReference type="Pfam" id="PF13556">
    <property type="entry name" value="HTH_30"/>
    <property type="match status" value="1"/>
</dbReference>
<dbReference type="SUPFAM" id="SSF46689">
    <property type="entry name" value="Homeodomain-like"/>
    <property type="match status" value="1"/>
</dbReference>
<dbReference type="EMBL" id="LECW02000010">
    <property type="protein sequence ID" value="KRT94500.1"/>
    <property type="molecule type" value="Genomic_DNA"/>
</dbReference>
<evidence type="ECO:0000313" key="4">
    <source>
        <dbReference type="Proteomes" id="UP000036168"/>
    </source>
</evidence>
<dbReference type="Proteomes" id="UP001341297">
    <property type="component" value="Unassembled WGS sequence"/>
</dbReference>
<evidence type="ECO:0000259" key="1">
    <source>
        <dbReference type="Pfam" id="PF13556"/>
    </source>
</evidence>
<dbReference type="STRING" id="1664069.BGLY_1086"/>
<proteinExistence type="predicted"/>
<reference evidence="2 4" key="1">
    <citation type="journal article" date="2015" name="Int. J. Syst. Evol. Microbiol.">
        <title>Bacillus glycinifermentans sp. nov., isolated from fermented soybean paste.</title>
        <authorList>
            <person name="Kim S.J."/>
            <person name="Dunlap C.A."/>
            <person name="Kwon S.W."/>
            <person name="Rooney A.P."/>
        </authorList>
    </citation>
    <scope>NUCLEOTIDE SEQUENCE [LARGE SCALE GENOMIC DNA]</scope>
    <source>
        <strain evidence="2 4">GO-13</strain>
    </source>
</reference>
<dbReference type="InterPro" id="IPR042070">
    <property type="entry name" value="PucR_C-HTH_sf"/>
</dbReference>
<evidence type="ECO:0000313" key="5">
    <source>
        <dbReference type="Proteomes" id="UP001341297"/>
    </source>
</evidence>
<dbReference type="InterPro" id="IPR009057">
    <property type="entry name" value="Homeodomain-like_sf"/>
</dbReference>
<dbReference type="PANTHER" id="PTHR33744:SF15">
    <property type="entry name" value="CARBOHYDRATE DIACID REGULATOR"/>
    <property type="match status" value="1"/>
</dbReference>
<accession>A0A0J6F0G5</accession>
<dbReference type="OrthoDB" id="9792148at2"/>
<gene>
    <name evidence="2" type="ORF">AB447_214705</name>
    <name evidence="3" type="ORF">P8828_18325</name>
</gene>
<dbReference type="InterPro" id="IPR025736">
    <property type="entry name" value="PucR_C-HTH_dom"/>
</dbReference>
<dbReference type="AlphaFoldDB" id="A0A0J6F0G5"/>
<dbReference type="RefSeq" id="WP_048353427.1">
    <property type="nucleotide sequence ID" value="NZ_CP023481.1"/>
</dbReference>
<dbReference type="PANTHER" id="PTHR33744">
    <property type="entry name" value="CARBOHYDRATE DIACID REGULATOR"/>
    <property type="match status" value="1"/>
</dbReference>
<keyword evidence="5" id="KW-1185">Reference proteome</keyword>
<dbReference type="InterPro" id="IPR051448">
    <property type="entry name" value="CdaR-like_regulators"/>
</dbReference>
<evidence type="ECO:0000313" key="3">
    <source>
        <dbReference type="EMBL" id="MEC0486740.1"/>
    </source>
</evidence>
<organism evidence="2 4">
    <name type="scientific">Bacillus glycinifermentans</name>
    <dbReference type="NCBI Taxonomy" id="1664069"/>
    <lineage>
        <taxon>Bacteria</taxon>
        <taxon>Bacillati</taxon>
        <taxon>Bacillota</taxon>
        <taxon>Bacilli</taxon>
        <taxon>Bacillales</taxon>
        <taxon>Bacillaceae</taxon>
        <taxon>Bacillus</taxon>
    </lineage>
</organism>
<reference evidence="3 5" key="3">
    <citation type="submission" date="2023-03" db="EMBL/GenBank/DDBJ databases">
        <title>Agriculturally important microbes genome sequencing.</title>
        <authorList>
            <person name="Dunlap C."/>
        </authorList>
    </citation>
    <scope>NUCLEOTIDE SEQUENCE [LARGE SCALE GENOMIC DNA]</scope>
    <source>
        <strain evidence="3 5">CBP-3203</strain>
    </source>
</reference>
<accession>A0A0J6EUT9</accession>
<protein>
    <submittedName>
        <fullName evidence="3">Helix-turn-helix domain-containing protein</fullName>
    </submittedName>
    <submittedName>
        <fullName evidence="2">PucR family transcriptional regulator</fullName>
    </submittedName>
</protein>
<reference evidence="2" key="2">
    <citation type="submission" date="2015-10" db="EMBL/GenBank/DDBJ databases">
        <authorList>
            <person name="Gilbert D.G."/>
        </authorList>
    </citation>
    <scope>NUCLEOTIDE SEQUENCE</scope>
    <source>
        <strain evidence="2">GO-13</strain>
    </source>
</reference>
<comment type="caution">
    <text evidence="2">The sequence shown here is derived from an EMBL/GenBank/DDBJ whole genome shotgun (WGS) entry which is preliminary data.</text>
</comment>
<dbReference type="EMBL" id="JARRTL010000024">
    <property type="protein sequence ID" value="MEC0486740.1"/>
    <property type="molecule type" value="Genomic_DNA"/>
</dbReference>
<dbReference type="Gene3D" id="1.10.10.2840">
    <property type="entry name" value="PucR C-terminal helix-turn-helix domain"/>
    <property type="match status" value="1"/>
</dbReference>
<evidence type="ECO:0000313" key="2">
    <source>
        <dbReference type="EMBL" id="KRT94500.1"/>
    </source>
</evidence>